<dbReference type="InterPro" id="IPR002589">
    <property type="entry name" value="Macro_dom"/>
</dbReference>
<reference evidence="2 3" key="1">
    <citation type="journal article" date="2018" name="Nat. Ecol. Evol.">
        <title>Shark genomes provide insights into elasmobranch evolution and the origin of vertebrates.</title>
        <authorList>
            <person name="Hara Y"/>
            <person name="Yamaguchi K"/>
            <person name="Onimaru K"/>
            <person name="Kadota M"/>
            <person name="Koyanagi M"/>
            <person name="Keeley SD"/>
            <person name="Tatsumi K"/>
            <person name="Tanaka K"/>
            <person name="Motone F"/>
            <person name="Kageyama Y"/>
            <person name="Nozu R"/>
            <person name="Adachi N"/>
            <person name="Nishimura O"/>
            <person name="Nakagawa R"/>
            <person name="Tanegashima C"/>
            <person name="Kiyatake I"/>
            <person name="Matsumoto R"/>
            <person name="Murakumo K"/>
            <person name="Nishida K"/>
            <person name="Terakita A"/>
            <person name="Kuratani S"/>
            <person name="Sato K"/>
            <person name="Hyodo S Kuraku.S."/>
        </authorList>
    </citation>
    <scope>NUCLEOTIDE SEQUENCE [LARGE SCALE GENOMIC DNA]</scope>
</reference>
<dbReference type="EMBL" id="BFAA01012151">
    <property type="protein sequence ID" value="GCB79995.1"/>
    <property type="molecule type" value="Genomic_DNA"/>
</dbReference>
<accession>A0A401Q3P2</accession>
<dbReference type="Gene3D" id="3.40.220.10">
    <property type="entry name" value="Leucine Aminopeptidase, subunit E, domain 1"/>
    <property type="match status" value="1"/>
</dbReference>
<dbReference type="PROSITE" id="PS51154">
    <property type="entry name" value="MACRO"/>
    <property type="match status" value="1"/>
</dbReference>
<evidence type="ECO:0000313" key="2">
    <source>
        <dbReference type="EMBL" id="GCB79995.1"/>
    </source>
</evidence>
<sequence length="47" mass="5058">MASGVPGESSRQAFPCISTGVYGYPNGQAAETVLKAVREYLKEHRNS</sequence>
<comment type="caution">
    <text evidence="2">The sequence shown here is derived from an EMBL/GenBank/DDBJ whole genome shotgun (WGS) entry which is preliminary data.</text>
</comment>
<dbReference type="SUPFAM" id="SSF52949">
    <property type="entry name" value="Macro domain-like"/>
    <property type="match status" value="1"/>
</dbReference>
<feature type="non-terminal residue" evidence="2">
    <location>
        <position position="47"/>
    </location>
</feature>
<gene>
    <name evidence="2" type="ORF">scyTo_0017995</name>
</gene>
<proteinExistence type="predicted"/>
<keyword evidence="3" id="KW-1185">Reference proteome</keyword>
<organism evidence="2 3">
    <name type="scientific">Scyliorhinus torazame</name>
    <name type="common">Cloudy catshark</name>
    <name type="synonym">Catulus torazame</name>
    <dbReference type="NCBI Taxonomy" id="75743"/>
    <lineage>
        <taxon>Eukaryota</taxon>
        <taxon>Metazoa</taxon>
        <taxon>Chordata</taxon>
        <taxon>Craniata</taxon>
        <taxon>Vertebrata</taxon>
        <taxon>Chondrichthyes</taxon>
        <taxon>Elasmobranchii</taxon>
        <taxon>Galeomorphii</taxon>
        <taxon>Galeoidea</taxon>
        <taxon>Carcharhiniformes</taxon>
        <taxon>Scyliorhinidae</taxon>
        <taxon>Scyliorhinus</taxon>
    </lineage>
</organism>
<evidence type="ECO:0000313" key="3">
    <source>
        <dbReference type="Proteomes" id="UP000288216"/>
    </source>
</evidence>
<dbReference type="InterPro" id="IPR043472">
    <property type="entry name" value="Macro_dom-like"/>
</dbReference>
<dbReference type="AlphaFoldDB" id="A0A401Q3P2"/>
<dbReference type="Proteomes" id="UP000288216">
    <property type="component" value="Unassembled WGS sequence"/>
</dbReference>
<name>A0A401Q3P2_SCYTO</name>
<evidence type="ECO:0000259" key="1">
    <source>
        <dbReference type="PROSITE" id="PS51154"/>
    </source>
</evidence>
<feature type="domain" description="Macro" evidence="1">
    <location>
        <begin position="1"/>
        <end position="47"/>
    </location>
</feature>
<dbReference type="OrthoDB" id="6133115at2759"/>
<dbReference type="STRING" id="75743.A0A401Q3P2"/>
<protein>
    <recommendedName>
        <fullName evidence="1">Macro domain-containing protein</fullName>
    </recommendedName>
</protein>